<name>A0ABV6IKS6_9BURK</name>
<dbReference type="Proteomes" id="UP001589844">
    <property type="component" value="Unassembled WGS sequence"/>
</dbReference>
<dbReference type="RefSeq" id="WP_390214222.1">
    <property type="nucleotide sequence ID" value="NZ_JBHLXJ010000018.1"/>
</dbReference>
<organism evidence="2 3">
    <name type="scientific">Undibacterium danionis</name>
    <dbReference type="NCBI Taxonomy" id="1812100"/>
    <lineage>
        <taxon>Bacteria</taxon>
        <taxon>Pseudomonadati</taxon>
        <taxon>Pseudomonadota</taxon>
        <taxon>Betaproteobacteria</taxon>
        <taxon>Burkholderiales</taxon>
        <taxon>Oxalobacteraceae</taxon>
        <taxon>Undibacterium</taxon>
    </lineage>
</organism>
<accession>A0ABV6IKS6</accession>
<protein>
    <recommendedName>
        <fullName evidence="4">DUF3742 family protein</fullName>
    </recommendedName>
</protein>
<feature type="transmembrane region" description="Helical" evidence="1">
    <location>
        <begin position="39"/>
        <end position="72"/>
    </location>
</feature>
<keyword evidence="1" id="KW-1133">Transmembrane helix</keyword>
<evidence type="ECO:0008006" key="4">
    <source>
        <dbReference type="Google" id="ProtNLM"/>
    </source>
</evidence>
<dbReference type="EMBL" id="JBHLXJ010000018">
    <property type="protein sequence ID" value="MFC0351611.1"/>
    <property type="molecule type" value="Genomic_DNA"/>
</dbReference>
<proteinExistence type="predicted"/>
<sequence>MKNSTKQYLYSVLRQAWQELRALGNRAAQVLMQTPLPRLLMLCIGIALLITIVPLILTLFVIFMLVKLFLLLVVMNVRSQKAADKPQWSYKESEDAQLIRVEQITYRHDQK</sequence>
<gene>
    <name evidence="2" type="ORF">ACFFJH_17445</name>
</gene>
<evidence type="ECO:0000256" key="1">
    <source>
        <dbReference type="SAM" id="Phobius"/>
    </source>
</evidence>
<keyword evidence="3" id="KW-1185">Reference proteome</keyword>
<keyword evidence="1" id="KW-0472">Membrane</keyword>
<reference evidence="2 3" key="1">
    <citation type="submission" date="2024-09" db="EMBL/GenBank/DDBJ databases">
        <authorList>
            <person name="Sun Q."/>
            <person name="Mori K."/>
        </authorList>
    </citation>
    <scope>NUCLEOTIDE SEQUENCE [LARGE SCALE GENOMIC DNA]</scope>
    <source>
        <strain evidence="2 3">CCM 8677</strain>
    </source>
</reference>
<evidence type="ECO:0000313" key="2">
    <source>
        <dbReference type="EMBL" id="MFC0351611.1"/>
    </source>
</evidence>
<keyword evidence="1" id="KW-0812">Transmembrane</keyword>
<evidence type="ECO:0000313" key="3">
    <source>
        <dbReference type="Proteomes" id="UP001589844"/>
    </source>
</evidence>
<comment type="caution">
    <text evidence="2">The sequence shown here is derived from an EMBL/GenBank/DDBJ whole genome shotgun (WGS) entry which is preliminary data.</text>
</comment>